<dbReference type="GO" id="GO:0003723">
    <property type="term" value="F:RNA binding"/>
    <property type="evidence" value="ECO:0007669"/>
    <property type="project" value="UniProtKB-UniRule"/>
</dbReference>
<evidence type="ECO:0000256" key="1">
    <source>
        <dbReference type="PROSITE-ProRule" id="PRU00176"/>
    </source>
</evidence>
<dbReference type="Pfam" id="PF00076">
    <property type="entry name" value="RRM_1"/>
    <property type="match status" value="1"/>
</dbReference>
<dbReference type="SMART" id="SM00360">
    <property type="entry name" value="RRM"/>
    <property type="match status" value="1"/>
</dbReference>
<dbReference type="PaxDb" id="6239-Y59E9AL.36"/>
<feature type="compositionally biased region" description="Basic residues" evidence="2">
    <location>
        <begin position="235"/>
        <end position="245"/>
    </location>
</feature>
<dbReference type="OMA" id="YFAKIQV"/>
<protein>
    <submittedName>
        <fullName evidence="4">RRM domain-containing protein</fullName>
    </submittedName>
</protein>
<dbReference type="GeneID" id="13193758"/>
<dbReference type="InterPro" id="IPR012677">
    <property type="entry name" value="Nucleotide-bd_a/b_plait_sf"/>
</dbReference>
<dbReference type="Proteomes" id="UP000001940">
    <property type="component" value="Chromosome IV"/>
</dbReference>
<dbReference type="CDD" id="cd00590">
    <property type="entry name" value="RRM_SF"/>
    <property type="match status" value="1"/>
</dbReference>
<evidence type="ECO:0000313" key="4">
    <source>
        <dbReference type="EMBL" id="CCD74084.1"/>
    </source>
</evidence>
<dbReference type="InterPro" id="IPR035979">
    <property type="entry name" value="RBD_domain_sf"/>
</dbReference>
<name>D6RYE4_CAEEL</name>
<feature type="compositionally biased region" description="Basic and acidic residues" evidence="2">
    <location>
        <begin position="34"/>
        <end position="51"/>
    </location>
</feature>
<dbReference type="HOGENOM" id="CLU_491115_0_0_1"/>
<dbReference type="WormBase" id="Y59E9AL.36">
    <property type="protein sequence ID" value="CE44919"/>
    <property type="gene ID" value="WBGene00195093"/>
</dbReference>
<keyword evidence="1" id="KW-0694">RNA-binding</keyword>
<feature type="compositionally biased region" description="Basic and acidic residues" evidence="2">
    <location>
        <begin position="290"/>
        <end position="300"/>
    </location>
</feature>
<feature type="compositionally biased region" description="Basic residues" evidence="2">
    <location>
        <begin position="452"/>
        <end position="470"/>
    </location>
</feature>
<feature type="compositionally biased region" description="Polar residues" evidence="2">
    <location>
        <begin position="402"/>
        <end position="418"/>
    </location>
</feature>
<proteinExistence type="evidence at protein level"/>
<dbReference type="KEGG" id="cel:CELE_Y59E9AL.36"/>
<reference evidence="4 5" key="1">
    <citation type="journal article" date="1998" name="Science">
        <title>Genome sequence of the nematode C. elegans: a platform for investigating biology.</title>
        <authorList>
            <consortium name="The C. elegans sequencing consortium"/>
            <person name="Sulson J.E."/>
            <person name="Waterston R."/>
        </authorList>
    </citation>
    <scope>NUCLEOTIDE SEQUENCE [LARGE SCALE GENOMIC DNA]</scope>
    <source>
        <strain evidence="4 5">Bristol N2</strain>
    </source>
</reference>
<dbReference type="AGR" id="WB:WBGene00195093"/>
<feature type="region of interest" description="Disordered" evidence="2">
    <location>
        <begin position="402"/>
        <end position="496"/>
    </location>
</feature>
<sequence length="555" mass="65599">MPNSQKRKRKRVSESERTPAKKSRRSATHTPKTPKSDKKPANKHEKDEKSNQKKKRISKMLNSKKKKRLSAQRHRTRRTRDIRQKVARTLERALVEAPKIPLIHHLFTSTDSMGTPRASLKQVLKQLRISDFVKDTHILRDSHMKTLSQFTTLFTIEEDEPFQGLFVKYRPIYDREAATVYVDNLPEGCSEEKLLRLCSCYGTVVEVRISKKGGRWIRPKQNFKKRTSGVSTNRQAHRTPPKKKPLINVGSRPKAFGFVRFVDSDSAAAMVRDFIVNDPSIKYQKHEKRKKEAELVRRQEENEEEEIPDILSPGEIDDLEPPVVPQEFPPRLRPFVELYMTKLLREIRFLKMRRKRRPWPMYMRLRKLERRFAELKRREFACLRKSGAIQPRKRIRKNLKTQIESAFSPSTSIPSCSTGRAPPPTSPEDEAPSTSESLQNPIPYHINIERSRNKRKKKSKKEKPKKKKPPTKKEEGIEKPELVKKKKNRRRKRKKMCRKLAKYIPGGQVRRFFETIQVFSLKKYLEMKRQWQELIRLEQERMREDQAIEVPDMEF</sequence>
<dbReference type="InParanoid" id="D6RYE4"/>
<feature type="region of interest" description="Disordered" evidence="2">
    <location>
        <begin position="1"/>
        <end position="81"/>
    </location>
</feature>
<gene>
    <name evidence="4" type="ORF">CELE_Y59E9AL.36</name>
    <name evidence="4 6" type="ORF">Y59E9AL.36</name>
</gene>
<dbReference type="Gene3D" id="3.30.70.330">
    <property type="match status" value="1"/>
</dbReference>
<accession>D6RYE4</accession>
<organism evidence="4 5">
    <name type="scientific">Caenorhabditis elegans</name>
    <dbReference type="NCBI Taxonomy" id="6239"/>
    <lineage>
        <taxon>Eukaryota</taxon>
        <taxon>Metazoa</taxon>
        <taxon>Ecdysozoa</taxon>
        <taxon>Nematoda</taxon>
        <taxon>Chromadorea</taxon>
        <taxon>Rhabditida</taxon>
        <taxon>Rhabditina</taxon>
        <taxon>Rhabditomorpha</taxon>
        <taxon>Rhabditoidea</taxon>
        <taxon>Rhabditidae</taxon>
        <taxon>Peloderinae</taxon>
        <taxon>Caenorhabditis</taxon>
    </lineage>
</organism>
<keyword evidence="7" id="KW-1267">Proteomics identification</keyword>
<evidence type="ECO:0007829" key="7">
    <source>
        <dbReference type="PeptideAtlas" id="D6RYE4"/>
    </source>
</evidence>
<feature type="compositionally biased region" description="Basic residues" evidence="2">
    <location>
        <begin position="484"/>
        <end position="496"/>
    </location>
</feature>
<dbReference type="EMBL" id="BX284604">
    <property type="protein sequence ID" value="CCD74084.1"/>
    <property type="molecule type" value="Genomic_DNA"/>
</dbReference>
<dbReference type="OrthoDB" id="5872083at2759"/>
<feature type="compositionally biased region" description="Basic residues" evidence="2">
    <location>
        <begin position="52"/>
        <end position="78"/>
    </location>
</feature>
<evidence type="ECO:0000259" key="3">
    <source>
        <dbReference type="PROSITE" id="PS50102"/>
    </source>
</evidence>
<evidence type="ECO:0000313" key="5">
    <source>
        <dbReference type="Proteomes" id="UP000001940"/>
    </source>
</evidence>
<dbReference type="FunCoup" id="D6RYE4">
    <property type="interactions" value="399"/>
</dbReference>
<dbReference type="Bgee" id="WBGene00195093">
    <property type="expression patterns" value="Expressed in germ line (C elegans) and 4 other cell types or tissues"/>
</dbReference>
<dbReference type="PROSITE" id="PS50102">
    <property type="entry name" value="RRM"/>
    <property type="match status" value="1"/>
</dbReference>
<evidence type="ECO:0000256" key="2">
    <source>
        <dbReference type="SAM" id="MobiDB-lite"/>
    </source>
</evidence>
<dbReference type="STRING" id="6239.Y59E9AL.36.1"/>
<feature type="compositionally biased region" description="Basic and acidic residues" evidence="2">
    <location>
        <begin position="471"/>
        <end position="483"/>
    </location>
</feature>
<keyword evidence="5" id="KW-1185">Reference proteome</keyword>
<feature type="domain" description="RRM" evidence="3">
    <location>
        <begin position="178"/>
        <end position="298"/>
    </location>
</feature>
<dbReference type="SUPFAM" id="SSF54928">
    <property type="entry name" value="RNA-binding domain, RBD"/>
    <property type="match status" value="1"/>
</dbReference>
<dbReference type="AlphaFoldDB" id="D6RYE4"/>
<feature type="compositionally biased region" description="Basic residues" evidence="2">
    <location>
        <begin position="1"/>
        <end position="11"/>
    </location>
</feature>
<dbReference type="InterPro" id="IPR000504">
    <property type="entry name" value="RRM_dom"/>
</dbReference>
<dbReference type="PeptideAtlas" id="D6RYE4"/>
<dbReference type="eggNOG" id="KOG1292">
    <property type="taxonomic scope" value="Eukaryota"/>
</dbReference>
<feature type="region of interest" description="Disordered" evidence="2">
    <location>
        <begin position="225"/>
        <end position="246"/>
    </location>
</feature>
<dbReference type="RefSeq" id="NP_001255269.1">
    <property type="nucleotide sequence ID" value="NM_001268340.1"/>
</dbReference>
<dbReference type="CTD" id="13193758"/>
<feature type="region of interest" description="Disordered" evidence="2">
    <location>
        <begin position="287"/>
        <end position="325"/>
    </location>
</feature>
<evidence type="ECO:0000313" key="6">
    <source>
        <dbReference type="WormBase" id="Y59E9AL.36"/>
    </source>
</evidence>